<name>A0ABW2V398_9BACL</name>
<gene>
    <name evidence="1" type="ORF">ACFQWB_04775</name>
</gene>
<dbReference type="RefSeq" id="WP_138788840.1">
    <property type="nucleotide sequence ID" value="NZ_JBHTGQ010000010.1"/>
</dbReference>
<sequence length="226" mass="25382">MSKSGLEPVSVPDGWKAIYHNPLASDGDVAPFWMEGGGKVSFPSGRMRLESADGTNFVYWCPDEFPADIAVEWSFRPLREPGLCILFAAARGRGGEDLFHPRLKPRTGDYPEYHHGDINALHVSYFRRRWEEERRFHTCNLRKSHGFHLVAQGADPIPDAEDADKMYRLLFVKQGASVTFAIDGLRIFEWADDGRTYGPVLGGGKIGFRQMAPMVAEYADLTVYAP</sequence>
<comment type="caution">
    <text evidence="1">The sequence shown here is derived from an EMBL/GenBank/DDBJ whole genome shotgun (WGS) entry which is preliminary data.</text>
</comment>
<dbReference type="InterPro" id="IPR015305">
    <property type="entry name" value="DUF1961"/>
</dbReference>
<dbReference type="Pfam" id="PF09224">
    <property type="entry name" value="DUF1961"/>
    <property type="match status" value="1"/>
</dbReference>
<dbReference type="InterPro" id="IPR013320">
    <property type="entry name" value="ConA-like_dom_sf"/>
</dbReference>
<keyword evidence="2" id="KW-1185">Reference proteome</keyword>
<dbReference type="Gene3D" id="2.60.120.200">
    <property type="match status" value="1"/>
</dbReference>
<dbReference type="Proteomes" id="UP001596528">
    <property type="component" value="Unassembled WGS sequence"/>
</dbReference>
<reference evidence="2" key="1">
    <citation type="journal article" date="2019" name="Int. J. Syst. Evol. Microbiol.">
        <title>The Global Catalogue of Microorganisms (GCM) 10K type strain sequencing project: providing services to taxonomists for standard genome sequencing and annotation.</title>
        <authorList>
            <consortium name="The Broad Institute Genomics Platform"/>
            <consortium name="The Broad Institute Genome Sequencing Center for Infectious Disease"/>
            <person name="Wu L."/>
            <person name="Ma J."/>
        </authorList>
    </citation>
    <scope>NUCLEOTIDE SEQUENCE [LARGE SCALE GENOMIC DNA]</scope>
    <source>
        <strain evidence="2">JCM 18657</strain>
    </source>
</reference>
<evidence type="ECO:0000313" key="1">
    <source>
        <dbReference type="EMBL" id="MFC7749256.1"/>
    </source>
</evidence>
<accession>A0ABW2V398</accession>
<evidence type="ECO:0000313" key="2">
    <source>
        <dbReference type="Proteomes" id="UP001596528"/>
    </source>
</evidence>
<dbReference type="SUPFAM" id="SSF49899">
    <property type="entry name" value="Concanavalin A-like lectins/glucanases"/>
    <property type="match status" value="1"/>
</dbReference>
<dbReference type="EMBL" id="JBHTGQ010000010">
    <property type="protein sequence ID" value="MFC7749256.1"/>
    <property type="molecule type" value="Genomic_DNA"/>
</dbReference>
<organism evidence="1 2">
    <name type="scientific">Paenibacillus thermoaerophilus</name>
    <dbReference type="NCBI Taxonomy" id="1215385"/>
    <lineage>
        <taxon>Bacteria</taxon>
        <taxon>Bacillati</taxon>
        <taxon>Bacillota</taxon>
        <taxon>Bacilli</taxon>
        <taxon>Bacillales</taxon>
        <taxon>Paenibacillaceae</taxon>
        <taxon>Paenibacillus</taxon>
    </lineage>
</organism>
<protein>
    <submittedName>
        <fullName evidence="1">DUF1961 family protein</fullName>
    </submittedName>
</protein>
<proteinExistence type="predicted"/>